<evidence type="ECO:0000313" key="1">
    <source>
        <dbReference type="EMBL" id="KAK7086264.1"/>
    </source>
</evidence>
<proteinExistence type="predicted"/>
<gene>
    <name evidence="1" type="ORF">SK128_019663</name>
</gene>
<dbReference type="AlphaFoldDB" id="A0AAN9AG45"/>
<reference evidence="1 2" key="1">
    <citation type="submission" date="2023-11" db="EMBL/GenBank/DDBJ databases">
        <title>Halocaridina rubra genome assembly.</title>
        <authorList>
            <person name="Smith C."/>
        </authorList>
    </citation>
    <scope>NUCLEOTIDE SEQUENCE [LARGE SCALE GENOMIC DNA]</scope>
    <source>
        <strain evidence="1">EP-1</strain>
        <tissue evidence="1">Whole</tissue>
    </source>
</reference>
<accession>A0AAN9AG45</accession>
<comment type="caution">
    <text evidence="1">The sequence shown here is derived from an EMBL/GenBank/DDBJ whole genome shotgun (WGS) entry which is preliminary data.</text>
</comment>
<dbReference type="Proteomes" id="UP001381693">
    <property type="component" value="Unassembled WGS sequence"/>
</dbReference>
<evidence type="ECO:0000313" key="2">
    <source>
        <dbReference type="Proteomes" id="UP001381693"/>
    </source>
</evidence>
<protein>
    <submittedName>
        <fullName evidence="1">Uncharacterized protein</fullName>
    </submittedName>
</protein>
<name>A0AAN9AG45_HALRR</name>
<sequence length="174" mass="19157">NARGWNCKAHEQCKECYLAQRWRRRGARHITAGSKAVAIEGSPLSQISSITPICQSQGQRWTPPMADPQAVVPQQFIFTSAHGVSRDDLCPVSLNLQAANKSQIKIDGTFFGILEGCDTHGNIKSCRAMIYVSSDVHCLYLSQESCHLISQPSVALINNPVPLFHKSQPVLSEQ</sequence>
<dbReference type="EMBL" id="JAXCGZ010000272">
    <property type="protein sequence ID" value="KAK7086264.1"/>
    <property type="molecule type" value="Genomic_DNA"/>
</dbReference>
<feature type="non-terminal residue" evidence="1">
    <location>
        <position position="1"/>
    </location>
</feature>
<keyword evidence="2" id="KW-1185">Reference proteome</keyword>
<organism evidence="1 2">
    <name type="scientific">Halocaridina rubra</name>
    <name type="common">Hawaiian red shrimp</name>
    <dbReference type="NCBI Taxonomy" id="373956"/>
    <lineage>
        <taxon>Eukaryota</taxon>
        <taxon>Metazoa</taxon>
        <taxon>Ecdysozoa</taxon>
        <taxon>Arthropoda</taxon>
        <taxon>Crustacea</taxon>
        <taxon>Multicrustacea</taxon>
        <taxon>Malacostraca</taxon>
        <taxon>Eumalacostraca</taxon>
        <taxon>Eucarida</taxon>
        <taxon>Decapoda</taxon>
        <taxon>Pleocyemata</taxon>
        <taxon>Caridea</taxon>
        <taxon>Atyoidea</taxon>
        <taxon>Atyidae</taxon>
        <taxon>Halocaridina</taxon>
    </lineage>
</organism>